<organism evidence="2 3">
    <name type="scientific">Paenibacillus algorifonticola</name>
    <dbReference type="NCBI Taxonomy" id="684063"/>
    <lineage>
        <taxon>Bacteria</taxon>
        <taxon>Bacillati</taxon>
        <taxon>Bacillota</taxon>
        <taxon>Bacilli</taxon>
        <taxon>Bacillales</taxon>
        <taxon>Paenibacillaceae</taxon>
        <taxon>Paenibacillus</taxon>
    </lineage>
</organism>
<gene>
    <name evidence="2" type="ORF">SAMN04487969_102410</name>
</gene>
<dbReference type="RefSeq" id="WP_143088422.1">
    <property type="nucleotide sequence ID" value="NZ_FONN01000002.1"/>
</dbReference>
<proteinExistence type="predicted"/>
<dbReference type="EMBL" id="FONN01000002">
    <property type="protein sequence ID" value="SFE41516.1"/>
    <property type="molecule type" value="Genomic_DNA"/>
</dbReference>
<dbReference type="Proteomes" id="UP000183410">
    <property type="component" value="Unassembled WGS sequence"/>
</dbReference>
<sequence>MKQSIAVLLVSCLLFLSSSASVSAEKWSKLPTPQWTQGTGSEYLEVKRDIHVLPNKKTVYMHMQDEKVYTKVWPYDTLKAIDLDTGKIKWTYHFYKAGIGYFNTENSFLYAPNGTVYAYFEWGNVLFSIHASGKENWMIQLPEQGKMHLMKDGTLLHIVSTSSKAGEETSTVYGYNKEGKQIFKKLIKGTVAKVSDTLIIVENHSASYTDFKADIYNSSMNRVFRYSFPQGSYTDLSYSLLLSNGNIIFRANLNKTGNRLIALSSKGKVLWGRDIPGNSEIVAAGDNYMVYLNKTVSLYNTKGLVAKRTFSNLNTEIQIYPLAEITGDDNILLNLRTAQYVLDQKKLSVLQEFVLNDTDAEIIYYNDNTVFSHFEKANKIAKYELK</sequence>
<keyword evidence="1" id="KW-0732">Signal</keyword>
<accession>A0A1I2AC96</accession>
<reference evidence="3" key="1">
    <citation type="submission" date="2016-10" db="EMBL/GenBank/DDBJ databases">
        <authorList>
            <person name="Varghese N."/>
            <person name="Submissions S."/>
        </authorList>
    </citation>
    <scope>NUCLEOTIDE SEQUENCE [LARGE SCALE GENOMIC DNA]</scope>
    <source>
        <strain evidence="3">CGMCC 1.10223</strain>
    </source>
</reference>
<dbReference type="SUPFAM" id="SSF50998">
    <property type="entry name" value="Quinoprotein alcohol dehydrogenase-like"/>
    <property type="match status" value="1"/>
</dbReference>
<name>A0A1I2AC96_9BACL</name>
<dbReference type="InterPro" id="IPR011047">
    <property type="entry name" value="Quinoprotein_ADH-like_sf"/>
</dbReference>
<feature type="signal peptide" evidence="1">
    <location>
        <begin position="1"/>
        <end position="23"/>
    </location>
</feature>
<evidence type="ECO:0000256" key="1">
    <source>
        <dbReference type="SAM" id="SignalP"/>
    </source>
</evidence>
<dbReference type="Gene3D" id="2.130.10.10">
    <property type="entry name" value="YVTN repeat-like/Quinoprotein amine dehydrogenase"/>
    <property type="match status" value="1"/>
</dbReference>
<evidence type="ECO:0000313" key="3">
    <source>
        <dbReference type="Proteomes" id="UP000183410"/>
    </source>
</evidence>
<evidence type="ECO:0000313" key="2">
    <source>
        <dbReference type="EMBL" id="SFE41516.1"/>
    </source>
</evidence>
<dbReference type="InterPro" id="IPR015943">
    <property type="entry name" value="WD40/YVTN_repeat-like_dom_sf"/>
</dbReference>
<protein>
    <submittedName>
        <fullName evidence="2">Outer membrane protein assembly factor BamB, contains PQQ-like beta-propeller repeat</fullName>
    </submittedName>
</protein>
<dbReference type="AlphaFoldDB" id="A0A1I2AC96"/>
<dbReference type="OrthoDB" id="2654242at2"/>
<keyword evidence="3" id="KW-1185">Reference proteome</keyword>
<feature type="chain" id="PRO_5010227752" evidence="1">
    <location>
        <begin position="24"/>
        <end position="386"/>
    </location>
</feature>